<keyword evidence="9" id="KW-1185">Reference proteome</keyword>
<reference evidence="8 9" key="1">
    <citation type="submission" date="2023-01" db="EMBL/GenBank/DDBJ databases">
        <title>Novel species of the genus Asticcacaulis isolated from rivers.</title>
        <authorList>
            <person name="Lu H."/>
        </authorList>
    </citation>
    <scope>NUCLEOTIDE SEQUENCE [LARGE SCALE GENOMIC DNA]</scope>
    <source>
        <strain evidence="8 9">BYS171W</strain>
    </source>
</reference>
<dbReference type="SUPFAM" id="SSF75005">
    <property type="entry name" value="Arabinanase/levansucrase/invertase"/>
    <property type="match status" value="2"/>
</dbReference>
<feature type="signal peptide" evidence="7">
    <location>
        <begin position="1"/>
        <end position="25"/>
    </location>
</feature>
<organism evidence="8 9">
    <name type="scientific">Asticcacaulis aquaticus</name>
    <dbReference type="NCBI Taxonomy" id="2984212"/>
    <lineage>
        <taxon>Bacteria</taxon>
        <taxon>Pseudomonadati</taxon>
        <taxon>Pseudomonadota</taxon>
        <taxon>Alphaproteobacteria</taxon>
        <taxon>Caulobacterales</taxon>
        <taxon>Caulobacteraceae</taxon>
        <taxon>Asticcacaulis</taxon>
    </lineage>
</organism>
<keyword evidence="7" id="KW-0732">Signal</keyword>
<comment type="caution">
    <text evidence="8">The sequence shown here is derived from an EMBL/GenBank/DDBJ whole genome shotgun (WGS) entry which is preliminary data.</text>
</comment>
<keyword evidence="3" id="KW-0378">Hydrolase</keyword>
<feature type="region of interest" description="Disordered" evidence="6">
    <location>
        <begin position="627"/>
        <end position="650"/>
    </location>
</feature>
<dbReference type="InterPro" id="IPR052176">
    <property type="entry name" value="Glycosyl_Hydrlase_43_Enz"/>
</dbReference>
<evidence type="ECO:0000256" key="3">
    <source>
        <dbReference type="ARBA" id="ARBA00022801"/>
    </source>
</evidence>
<keyword evidence="4" id="KW-0119">Carbohydrate metabolism</keyword>
<evidence type="ECO:0000256" key="7">
    <source>
        <dbReference type="SAM" id="SignalP"/>
    </source>
</evidence>
<proteinExistence type="inferred from homology"/>
<gene>
    <name evidence="8" type="ORF">PQU92_18590</name>
</gene>
<evidence type="ECO:0000256" key="1">
    <source>
        <dbReference type="ARBA" id="ARBA00009865"/>
    </source>
</evidence>
<dbReference type="PROSITE" id="PS51257">
    <property type="entry name" value="PROKAR_LIPOPROTEIN"/>
    <property type="match status" value="1"/>
</dbReference>
<dbReference type="CDD" id="cd09004">
    <property type="entry name" value="GH43_bXyl-like"/>
    <property type="match status" value="1"/>
</dbReference>
<evidence type="ECO:0000313" key="9">
    <source>
        <dbReference type="Proteomes" id="UP001214854"/>
    </source>
</evidence>
<dbReference type="Gene3D" id="2.115.10.20">
    <property type="entry name" value="Glycosyl hydrolase domain, family 43"/>
    <property type="match status" value="2"/>
</dbReference>
<dbReference type="CDD" id="cd08983">
    <property type="entry name" value="GH43_Bt3655-like"/>
    <property type="match status" value="1"/>
</dbReference>
<evidence type="ECO:0000256" key="2">
    <source>
        <dbReference type="ARBA" id="ARBA00022651"/>
    </source>
</evidence>
<dbReference type="Proteomes" id="UP001214854">
    <property type="component" value="Unassembled WGS sequence"/>
</dbReference>
<dbReference type="EMBL" id="JAQQKX010000029">
    <property type="protein sequence ID" value="MDC7685297.1"/>
    <property type="molecule type" value="Genomic_DNA"/>
</dbReference>
<feature type="chain" id="PRO_5046901850" evidence="7">
    <location>
        <begin position="26"/>
        <end position="650"/>
    </location>
</feature>
<sequence>MPVLTTRLSGSVACLWLACMGAALAQTPAQTPVQILGAAPVPAQAPVPPKPKWPVSTYLFTSFQGSGDGLHLSVSDDGKAWTDLGKVFLKPTVGSKLLRDPHILRGPDGVFRMVWTTGWKDKGIGYAASTDLIHWSEQKYLPFLEGVKGTNNAWAPETVYDEKTGQYVITWSSDIDGRFPKTKSTERMNNYTYFVTTKDFVTFSTPKVLIDPGFDHIDTTIVKNGKRYIAVFKEGDKQKTKEWGAVRWAVADTVTGPYKLMPTPLVSGQRAEGPTLVTMGDTTRLYVDYYADKRYGAYETTDWQHWTDVSSDVAVAKGQRHGTVLKAPAWLVTNLEAAVPSTEAVAPVPAPPPVLEGYTADPAIRVFGDTYYLYPTSDKPNWQTTDFSVWSSKNLVEWKNEGMILDVAHDLTWAKIEAWAPDVIEHNDTYYMYFCAQGNIGVATSKSPKGPFKDALGKPLIAKGTGVQTNTIDPYPFIDDDGQAYLYYGNGKLGNVVKLKPDMITVDGAVGTIAMKDHREGVVVFKRGGKYYFMWSIDDARSPNYRVGWGTADSPLGPVTSPDEGFIVLQKHGVAVGTAHHSVVNVPGTDRWYVAYHRHALPEGGGYQRQTVLAKMEFTPDGAIKPMDPLVAPFKPGDVGEPIKNGRGRP</sequence>
<name>A0ABT5HZE5_9CAUL</name>
<protein>
    <submittedName>
        <fullName evidence="8">Family 43 glycosylhydrolase</fullName>
    </submittedName>
</protein>
<keyword evidence="5" id="KW-0326">Glycosidase</keyword>
<evidence type="ECO:0000256" key="6">
    <source>
        <dbReference type="SAM" id="MobiDB-lite"/>
    </source>
</evidence>
<dbReference type="PANTHER" id="PTHR43772">
    <property type="entry name" value="ENDO-1,4-BETA-XYLANASE"/>
    <property type="match status" value="1"/>
</dbReference>
<dbReference type="Pfam" id="PF04616">
    <property type="entry name" value="Glyco_hydro_43"/>
    <property type="match status" value="1"/>
</dbReference>
<comment type="similarity">
    <text evidence="1">Belongs to the glycosyl hydrolase 43 family.</text>
</comment>
<keyword evidence="2" id="KW-0624">Polysaccharide degradation</keyword>
<dbReference type="InterPro" id="IPR006710">
    <property type="entry name" value="Glyco_hydro_43"/>
</dbReference>
<dbReference type="RefSeq" id="WP_272749798.1">
    <property type="nucleotide sequence ID" value="NZ_JAQQKX010000029.1"/>
</dbReference>
<evidence type="ECO:0000313" key="8">
    <source>
        <dbReference type="EMBL" id="MDC7685297.1"/>
    </source>
</evidence>
<dbReference type="InterPro" id="IPR023296">
    <property type="entry name" value="Glyco_hydro_beta-prop_sf"/>
</dbReference>
<evidence type="ECO:0000256" key="4">
    <source>
        <dbReference type="ARBA" id="ARBA00023277"/>
    </source>
</evidence>
<dbReference type="PANTHER" id="PTHR43772:SF2">
    <property type="entry name" value="PUTATIVE (AFU_ORTHOLOGUE AFUA_2G04480)-RELATED"/>
    <property type="match status" value="1"/>
</dbReference>
<evidence type="ECO:0000256" key="5">
    <source>
        <dbReference type="ARBA" id="ARBA00023295"/>
    </source>
</evidence>
<accession>A0ABT5HZE5</accession>
<keyword evidence="2" id="KW-0858">Xylan degradation</keyword>